<dbReference type="CDD" id="cd02019">
    <property type="entry name" value="NK"/>
    <property type="match status" value="1"/>
</dbReference>
<dbReference type="KEGG" id="salq:SYNTR_0516"/>
<dbReference type="GO" id="GO:0003723">
    <property type="term" value="F:RNA binding"/>
    <property type="evidence" value="ECO:0007669"/>
    <property type="project" value="InterPro"/>
</dbReference>
<evidence type="ECO:0000313" key="3">
    <source>
        <dbReference type="Proteomes" id="UP000426444"/>
    </source>
</evidence>
<dbReference type="SUPFAM" id="SSF52540">
    <property type="entry name" value="P-loop containing nucleoside triphosphate hydrolases"/>
    <property type="match status" value="1"/>
</dbReference>
<dbReference type="Proteomes" id="UP000426444">
    <property type="component" value="Chromosome"/>
</dbReference>
<name>A0A6I6DHN4_9FIRM</name>
<evidence type="ECO:0000313" key="2">
    <source>
        <dbReference type="EMBL" id="QGT99109.1"/>
    </source>
</evidence>
<organism evidence="2 3">
    <name type="scientific">Candidatus Syntrophocurvum alkaliphilum</name>
    <dbReference type="NCBI Taxonomy" id="2293317"/>
    <lineage>
        <taxon>Bacteria</taxon>
        <taxon>Bacillati</taxon>
        <taxon>Bacillota</taxon>
        <taxon>Clostridia</taxon>
        <taxon>Eubacteriales</taxon>
        <taxon>Syntrophomonadaceae</taxon>
        <taxon>Candidatus Syntrophocurvum</taxon>
    </lineage>
</organism>
<dbReference type="Pfam" id="PF00910">
    <property type="entry name" value="RNA_helicase"/>
    <property type="match status" value="1"/>
</dbReference>
<gene>
    <name evidence="2" type="ORF">SYNTR_0516</name>
</gene>
<sequence>MTKIRHMFPGGNTCYGFYSFYDYIVPHNARKKIVLKGGPGVGKSTFMKALAEDLNQQNQKLEYHWCSADNESLDAVVFGDQEICILDGTDPHKVDPRYPGAVDEIINLGDYWYEEKIQVNKEHIIRLTNSKSLCFSRAYIRLKECKMALNELKSYYEECTDINAVHRNVLELAEFLLQNSQTSYIQPRHLFGAAITPNGIVTKVNSLIDKDFRICAIKGSPGIGSKRLFKYTQELIELTGVYAEFFHNPFDPEDIDIIVVPHSKTAVIDISTLIVDYEKHLNGINYKRYLDFNNFIKTPIIKKYTNNIAKAESRFRSGLNEAIEFINQAKKYHDDLEAYYIPAMNFDSISILRKELHDKLLNLF</sequence>
<feature type="domain" description="Helicase superfamily 3 single-stranded DNA/RNA virus" evidence="1">
    <location>
        <begin position="33"/>
        <end position="108"/>
    </location>
</feature>
<dbReference type="OrthoDB" id="9781752at2"/>
<evidence type="ECO:0000259" key="1">
    <source>
        <dbReference type="Pfam" id="PF00910"/>
    </source>
</evidence>
<proteinExistence type="predicted"/>
<dbReference type="InterPro" id="IPR027417">
    <property type="entry name" value="P-loop_NTPase"/>
</dbReference>
<dbReference type="InterPro" id="IPR000605">
    <property type="entry name" value="Helicase_SF3_ssDNA/RNA_vir"/>
</dbReference>
<keyword evidence="3" id="KW-1185">Reference proteome</keyword>
<dbReference type="GO" id="GO:0003724">
    <property type="term" value="F:RNA helicase activity"/>
    <property type="evidence" value="ECO:0007669"/>
    <property type="project" value="InterPro"/>
</dbReference>
<protein>
    <submittedName>
        <fullName evidence="2">ATPase</fullName>
    </submittedName>
</protein>
<reference evidence="3" key="1">
    <citation type="journal article" date="2019" name="Microbiology">
        <title>Complete Genome Sequence of an Uncultured Bacterium of the Candidate Phylum Bipolaricaulota.</title>
        <authorList>
            <person name="Kadnikov V.V."/>
            <person name="Mardanov A.V."/>
            <person name="Beletsky A.V."/>
            <person name="Frank Y.A."/>
            <person name="Karnachuk O.V."/>
            <person name="Ravin N.V."/>
        </authorList>
    </citation>
    <scope>NUCLEOTIDE SEQUENCE [LARGE SCALE GENOMIC DNA]</scope>
</reference>
<dbReference type="RefSeq" id="WP_156203038.1">
    <property type="nucleotide sequence ID" value="NZ_CP046457.1"/>
</dbReference>
<dbReference type="EMBL" id="CP046457">
    <property type="protein sequence ID" value="QGT99109.1"/>
    <property type="molecule type" value="Genomic_DNA"/>
</dbReference>
<dbReference type="Gene3D" id="3.40.50.300">
    <property type="entry name" value="P-loop containing nucleotide triphosphate hydrolases"/>
    <property type="match status" value="1"/>
</dbReference>
<accession>A0A6I6DHN4</accession>
<dbReference type="AlphaFoldDB" id="A0A6I6DHN4"/>